<protein>
    <submittedName>
        <fullName evidence="8">Uncharacterized protein</fullName>
    </submittedName>
</protein>
<evidence type="ECO:0000256" key="3">
    <source>
        <dbReference type="ARBA" id="ARBA00022692"/>
    </source>
</evidence>
<dbReference type="PANTHER" id="PTHR19432">
    <property type="entry name" value="SUGAR TRANSPORTER"/>
    <property type="match status" value="1"/>
</dbReference>
<name>A0A815XQR3_9BILA</name>
<dbReference type="GO" id="GO:0008506">
    <property type="term" value="F:sucrose:proton symporter activity"/>
    <property type="evidence" value="ECO:0007669"/>
    <property type="project" value="TreeGrafter"/>
</dbReference>
<dbReference type="Gene3D" id="1.20.1250.20">
    <property type="entry name" value="MFS general substrate transporter like domains"/>
    <property type="match status" value="1"/>
</dbReference>
<organism evidence="8 9">
    <name type="scientific">Adineta steineri</name>
    <dbReference type="NCBI Taxonomy" id="433720"/>
    <lineage>
        <taxon>Eukaryota</taxon>
        <taxon>Metazoa</taxon>
        <taxon>Spiralia</taxon>
        <taxon>Gnathifera</taxon>
        <taxon>Rotifera</taxon>
        <taxon>Eurotatoria</taxon>
        <taxon>Bdelloidea</taxon>
        <taxon>Adinetida</taxon>
        <taxon>Adinetidae</taxon>
        <taxon>Adineta</taxon>
    </lineage>
</organism>
<sequence length="85" mass="9185">AWLISPILGFFLQPIIGMWSDTCKCKWGRRRPFILAFAIGAFLGVTLLLNSSDLGVLLGDSTDKGTIPYKAVILTAVGVTFLGKI</sequence>
<evidence type="ECO:0000256" key="7">
    <source>
        <dbReference type="SAM" id="SignalP"/>
    </source>
</evidence>
<keyword evidence="4 6" id="KW-1133">Transmembrane helix</keyword>
<keyword evidence="7" id="KW-0732">Signal</keyword>
<evidence type="ECO:0000256" key="5">
    <source>
        <dbReference type="ARBA" id="ARBA00023136"/>
    </source>
</evidence>
<feature type="transmembrane region" description="Helical" evidence="6">
    <location>
        <begin position="33"/>
        <end position="52"/>
    </location>
</feature>
<evidence type="ECO:0000256" key="6">
    <source>
        <dbReference type="SAM" id="Phobius"/>
    </source>
</evidence>
<keyword evidence="5 6" id="KW-0472">Membrane</keyword>
<comment type="caution">
    <text evidence="8">The sequence shown here is derived from an EMBL/GenBank/DDBJ whole genome shotgun (WGS) entry which is preliminary data.</text>
</comment>
<feature type="transmembrane region" description="Helical" evidence="6">
    <location>
        <begin position="67"/>
        <end position="83"/>
    </location>
</feature>
<proteinExistence type="predicted"/>
<keyword evidence="3 6" id="KW-0812">Transmembrane</keyword>
<evidence type="ECO:0000256" key="2">
    <source>
        <dbReference type="ARBA" id="ARBA00022448"/>
    </source>
</evidence>
<keyword evidence="2" id="KW-0813">Transport</keyword>
<accession>A0A815XQR3</accession>
<evidence type="ECO:0000256" key="4">
    <source>
        <dbReference type="ARBA" id="ARBA00022989"/>
    </source>
</evidence>
<gene>
    <name evidence="8" type="ORF">JYZ213_LOCUS46853</name>
</gene>
<feature type="signal peptide" evidence="7">
    <location>
        <begin position="1"/>
        <end position="17"/>
    </location>
</feature>
<dbReference type="InterPro" id="IPR036259">
    <property type="entry name" value="MFS_trans_sf"/>
</dbReference>
<evidence type="ECO:0000313" key="8">
    <source>
        <dbReference type="EMBL" id="CAF1560543.1"/>
    </source>
</evidence>
<evidence type="ECO:0000313" key="9">
    <source>
        <dbReference type="Proteomes" id="UP000663845"/>
    </source>
</evidence>
<dbReference type="Pfam" id="PF13347">
    <property type="entry name" value="MFS_2"/>
    <property type="match status" value="1"/>
</dbReference>
<dbReference type="GO" id="GO:0016020">
    <property type="term" value="C:membrane"/>
    <property type="evidence" value="ECO:0007669"/>
    <property type="project" value="UniProtKB-SubCell"/>
</dbReference>
<dbReference type="Proteomes" id="UP000663845">
    <property type="component" value="Unassembled WGS sequence"/>
</dbReference>
<feature type="chain" id="PRO_5032325713" evidence="7">
    <location>
        <begin position="18"/>
        <end position="85"/>
    </location>
</feature>
<reference evidence="8" key="1">
    <citation type="submission" date="2021-02" db="EMBL/GenBank/DDBJ databases">
        <authorList>
            <person name="Nowell W R."/>
        </authorList>
    </citation>
    <scope>NUCLEOTIDE SEQUENCE</scope>
</reference>
<dbReference type="AlphaFoldDB" id="A0A815XQR3"/>
<dbReference type="EMBL" id="CAJNOG010006519">
    <property type="protein sequence ID" value="CAF1560543.1"/>
    <property type="molecule type" value="Genomic_DNA"/>
</dbReference>
<dbReference type="PANTHER" id="PTHR19432:SF96">
    <property type="entry name" value="MAJOR FACILITATOR SUPERFAMILY (MFS) PROFILE DOMAIN-CONTAINING PROTEIN"/>
    <property type="match status" value="1"/>
</dbReference>
<feature type="non-terminal residue" evidence="8">
    <location>
        <position position="1"/>
    </location>
</feature>
<comment type="subcellular location">
    <subcellularLocation>
        <location evidence="1">Membrane</location>
        <topology evidence="1">Multi-pass membrane protein</topology>
    </subcellularLocation>
</comment>
<evidence type="ECO:0000256" key="1">
    <source>
        <dbReference type="ARBA" id="ARBA00004141"/>
    </source>
</evidence>
<dbReference type="SUPFAM" id="SSF103473">
    <property type="entry name" value="MFS general substrate transporter"/>
    <property type="match status" value="1"/>
</dbReference>